<keyword evidence="5" id="KW-1185">Reference proteome</keyword>
<name>A0ABS2RFQ7_9ACTN</name>
<comment type="caution">
    <text evidence="4">The sequence shown here is derived from an EMBL/GenBank/DDBJ whole genome shotgun (WGS) entry which is preliminary data.</text>
</comment>
<feature type="domain" description="FHA" evidence="3">
    <location>
        <begin position="166"/>
        <end position="216"/>
    </location>
</feature>
<protein>
    <recommendedName>
        <fullName evidence="3">FHA domain-containing protein</fullName>
    </recommendedName>
</protein>
<evidence type="ECO:0000259" key="3">
    <source>
        <dbReference type="PROSITE" id="PS50006"/>
    </source>
</evidence>
<evidence type="ECO:0000313" key="5">
    <source>
        <dbReference type="Proteomes" id="UP000704762"/>
    </source>
</evidence>
<dbReference type="InterPro" id="IPR008984">
    <property type="entry name" value="SMAD_FHA_dom_sf"/>
</dbReference>
<feature type="region of interest" description="Disordered" evidence="2">
    <location>
        <begin position="28"/>
        <end position="51"/>
    </location>
</feature>
<dbReference type="PROSITE" id="PS50006">
    <property type="entry name" value="FHA_DOMAIN"/>
    <property type="match status" value="1"/>
</dbReference>
<feature type="compositionally biased region" description="Low complexity" evidence="2">
    <location>
        <begin position="87"/>
        <end position="121"/>
    </location>
</feature>
<evidence type="ECO:0000256" key="2">
    <source>
        <dbReference type="SAM" id="MobiDB-lite"/>
    </source>
</evidence>
<gene>
    <name evidence="4" type="ORF">JOE57_000444</name>
</gene>
<dbReference type="Pfam" id="PF00498">
    <property type="entry name" value="FHA"/>
    <property type="match status" value="1"/>
</dbReference>
<feature type="compositionally biased region" description="Low complexity" evidence="2">
    <location>
        <begin position="28"/>
        <end position="50"/>
    </location>
</feature>
<keyword evidence="1" id="KW-0597">Phosphoprotein</keyword>
<dbReference type="SMART" id="SM00240">
    <property type="entry name" value="FHA"/>
    <property type="match status" value="1"/>
</dbReference>
<dbReference type="Proteomes" id="UP000704762">
    <property type="component" value="Unassembled WGS sequence"/>
</dbReference>
<dbReference type="SUPFAM" id="SSF49879">
    <property type="entry name" value="SMAD/FHA domain"/>
    <property type="match status" value="1"/>
</dbReference>
<dbReference type="RefSeq" id="WP_204916194.1">
    <property type="nucleotide sequence ID" value="NZ_BAAAQP010000011.1"/>
</dbReference>
<evidence type="ECO:0000313" key="4">
    <source>
        <dbReference type="EMBL" id="MBM7797523.1"/>
    </source>
</evidence>
<evidence type="ECO:0000256" key="1">
    <source>
        <dbReference type="ARBA" id="ARBA00022553"/>
    </source>
</evidence>
<accession>A0ABS2RFQ7</accession>
<proteinExistence type="predicted"/>
<dbReference type="CDD" id="cd00060">
    <property type="entry name" value="FHA"/>
    <property type="match status" value="1"/>
</dbReference>
<feature type="region of interest" description="Disordered" evidence="2">
    <location>
        <begin position="86"/>
        <end position="121"/>
    </location>
</feature>
<organism evidence="4 5">
    <name type="scientific">Microlunatus panaciterrae</name>
    <dbReference type="NCBI Taxonomy" id="400768"/>
    <lineage>
        <taxon>Bacteria</taxon>
        <taxon>Bacillati</taxon>
        <taxon>Actinomycetota</taxon>
        <taxon>Actinomycetes</taxon>
        <taxon>Propionibacteriales</taxon>
        <taxon>Propionibacteriaceae</taxon>
        <taxon>Microlunatus</taxon>
    </lineage>
</organism>
<sequence length="263" mass="27307">MTATCPAGHRSEAEDYCDVCGAPIDTAARTSSPAAPEAPAPELATPGTAEQGLGPQTCPNCGLQNLPEALFCEGCGYDFTTGTMPRSAGPAPEAAATSAVQTPPAVAAPPADGGAAEAGATPPPTAGVDWVVEVWVDPDWYQAQESPDPMPSPGLPEVIPLRARSALIGRKSRSRNINPDVDCETDTGISRRQAQLTSDGSRWWVEDLDSSNGTFVGPASGPLPTDPIPVGPKHELDADDRVYVGAWTRLVIRPATDEEKATL</sequence>
<dbReference type="EMBL" id="JAFBCF010000001">
    <property type="protein sequence ID" value="MBM7797523.1"/>
    <property type="molecule type" value="Genomic_DNA"/>
</dbReference>
<reference evidence="4 5" key="1">
    <citation type="submission" date="2021-01" db="EMBL/GenBank/DDBJ databases">
        <title>Sequencing the genomes of 1000 actinobacteria strains.</title>
        <authorList>
            <person name="Klenk H.-P."/>
        </authorList>
    </citation>
    <scope>NUCLEOTIDE SEQUENCE [LARGE SCALE GENOMIC DNA]</scope>
    <source>
        <strain evidence="4 5">DSM 18662</strain>
    </source>
</reference>
<dbReference type="Gene3D" id="2.60.200.20">
    <property type="match status" value="1"/>
</dbReference>
<dbReference type="InterPro" id="IPR000253">
    <property type="entry name" value="FHA_dom"/>
</dbReference>